<organism evidence="2 3">
    <name type="scientific">Triangularia verruculosa</name>
    <dbReference type="NCBI Taxonomy" id="2587418"/>
    <lineage>
        <taxon>Eukaryota</taxon>
        <taxon>Fungi</taxon>
        <taxon>Dikarya</taxon>
        <taxon>Ascomycota</taxon>
        <taxon>Pezizomycotina</taxon>
        <taxon>Sordariomycetes</taxon>
        <taxon>Sordariomycetidae</taxon>
        <taxon>Sordariales</taxon>
        <taxon>Podosporaceae</taxon>
        <taxon>Triangularia</taxon>
    </lineage>
</organism>
<name>A0AAN6XCI7_9PEZI</name>
<evidence type="ECO:0000313" key="2">
    <source>
        <dbReference type="EMBL" id="KAK4197608.1"/>
    </source>
</evidence>
<dbReference type="Pfam" id="PF01612">
    <property type="entry name" value="DNA_pol_A_exo1"/>
    <property type="match status" value="1"/>
</dbReference>
<comment type="caution">
    <text evidence="2">The sequence shown here is derived from an EMBL/GenBank/DDBJ whole genome shotgun (WGS) entry which is preliminary data.</text>
</comment>
<dbReference type="PANTHER" id="PTHR43040:SF1">
    <property type="entry name" value="RIBONUCLEASE D"/>
    <property type="match status" value="1"/>
</dbReference>
<dbReference type="SMART" id="SM00474">
    <property type="entry name" value="35EXOc"/>
    <property type="match status" value="1"/>
</dbReference>
<keyword evidence="3" id="KW-1185">Reference proteome</keyword>
<protein>
    <recommendedName>
        <fullName evidence="1">3'-5' exonuclease domain-containing protein</fullName>
    </recommendedName>
</protein>
<dbReference type="EMBL" id="MU863960">
    <property type="protein sequence ID" value="KAK4197608.1"/>
    <property type="molecule type" value="Genomic_DNA"/>
</dbReference>
<dbReference type="Proteomes" id="UP001303160">
    <property type="component" value="Unassembled WGS sequence"/>
</dbReference>
<feature type="domain" description="3'-5' exonuclease" evidence="1">
    <location>
        <begin position="13"/>
        <end position="212"/>
    </location>
</feature>
<dbReference type="GO" id="GO:0003676">
    <property type="term" value="F:nucleic acid binding"/>
    <property type="evidence" value="ECO:0007669"/>
    <property type="project" value="InterPro"/>
</dbReference>
<accession>A0AAN6XCI7</accession>
<evidence type="ECO:0000313" key="3">
    <source>
        <dbReference type="Proteomes" id="UP001303160"/>
    </source>
</evidence>
<dbReference type="Gene3D" id="3.30.420.10">
    <property type="entry name" value="Ribonuclease H-like superfamily/Ribonuclease H"/>
    <property type="match status" value="1"/>
</dbReference>
<proteinExistence type="predicted"/>
<reference evidence="2" key="2">
    <citation type="submission" date="2023-05" db="EMBL/GenBank/DDBJ databases">
        <authorList>
            <consortium name="Lawrence Berkeley National Laboratory"/>
            <person name="Steindorff A."/>
            <person name="Hensen N."/>
            <person name="Bonometti L."/>
            <person name="Westerberg I."/>
            <person name="Brannstrom I.O."/>
            <person name="Guillou S."/>
            <person name="Cros-Aarteil S."/>
            <person name="Calhoun S."/>
            <person name="Haridas S."/>
            <person name="Kuo A."/>
            <person name="Mondo S."/>
            <person name="Pangilinan J."/>
            <person name="Riley R."/>
            <person name="Labutti K."/>
            <person name="Andreopoulos B."/>
            <person name="Lipzen A."/>
            <person name="Chen C."/>
            <person name="Yanf M."/>
            <person name="Daum C."/>
            <person name="Ng V."/>
            <person name="Clum A."/>
            <person name="Ohm R."/>
            <person name="Martin F."/>
            <person name="Silar P."/>
            <person name="Natvig D."/>
            <person name="Lalanne C."/>
            <person name="Gautier V."/>
            <person name="Ament-Velasquez S.L."/>
            <person name="Kruys A."/>
            <person name="Hutchinson M.I."/>
            <person name="Powell A.J."/>
            <person name="Barry K."/>
            <person name="Miller A.N."/>
            <person name="Grigoriev I.V."/>
            <person name="Debuchy R."/>
            <person name="Gladieux P."/>
            <person name="Thoren M.H."/>
            <person name="Johannesson H."/>
        </authorList>
    </citation>
    <scope>NUCLEOTIDE SEQUENCE</scope>
    <source>
        <strain evidence="2">CBS 315.58</strain>
    </source>
</reference>
<dbReference type="GO" id="GO:0008408">
    <property type="term" value="F:3'-5' exonuclease activity"/>
    <property type="evidence" value="ECO:0007669"/>
    <property type="project" value="InterPro"/>
</dbReference>
<dbReference type="SUPFAM" id="SSF53098">
    <property type="entry name" value="Ribonuclease H-like"/>
    <property type="match status" value="1"/>
</dbReference>
<dbReference type="InterPro" id="IPR012337">
    <property type="entry name" value="RNaseH-like_sf"/>
</dbReference>
<dbReference type="AlphaFoldDB" id="A0AAN6XCI7"/>
<reference evidence="2" key="1">
    <citation type="journal article" date="2023" name="Mol. Phylogenet. Evol.">
        <title>Genome-scale phylogeny and comparative genomics of the fungal order Sordariales.</title>
        <authorList>
            <person name="Hensen N."/>
            <person name="Bonometti L."/>
            <person name="Westerberg I."/>
            <person name="Brannstrom I.O."/>
            <person name="Guillou S."/>
            <person name="Cros-Aarteil S."/>
            <person name="Calhoun S."/>
            <person name="Haridas S."/>
            <person name="Kuo A."/>
            <person name="Mondo S."/>
            <person name="Pangilinan J."/>
            <person name="Riley R."/>
            <person name="LaButti K."/>
            <person name="Andreopoulos B."/>
            <person name="Lipzen A."/>
            <person name="Chen C."/>
            <person name="Yan M."/>
            <person name="Daum C."/>
            <person name="Ng V."/>
            <person name="Clum A."/>
            <person name="Steindorff A."/>
            <person name="Ohm R.A."/>
            <person name="Martin F."/>
            <person name="Silar P."/>
            <person name="Natvig D.O."/>
            <person name="Lalanne C."/>
            <person name="Gautier V."/>
            <person name="Ament-Velasquez S.L."/>
            <person name="Kruys A."/>
            <person name="Hutchinson M.I."/>
            <person name="Powell A.J."/>
            <person name="Barry K."/>
            <person name="Miller A.N."/>
            <person name="Grigoriev I.V."/>
            <person name="Debuchy R."/>
            <person name="Gladieux P."/>
            <person name="Hiltunen Thoren M."/>
            <person name="Johannesson H."/>
        </authorList>
    </citation>
    <scope>NUCLEOTIDE SEQUENCE</scope>
    <source>
        <strain evidence="2">CBS 315.58</strain>
    </source>
</reference>
<dbReference type="GO" id="GO:0006139">
    <property type="term" value="P:nucleobase-containing compound metabolic process"/>
    <property type="evidence" value="ECO:0007669"/>
    <property type="project" value="InterPro"/>
</dbReference>
<dbReference type="InterPro" id="IPR036397">
    <property type="entry name" value="RNaseH_sf"/>
</dbReference>
<gene>
    <name evidence="2" type="ORF">QBC40DRAFT_285272</name>
</gene>
<dbReference type="InterPro" id="IPR002562">
    <property type="entry name" value="3'-5'_exonuclease_dom"/>
</dbReference>
<evidence type="ECO:0000259" key="1">
    <source>
        <dbReference type="SMART" id="SM00474"/>
    </source>
</evidence>
<sequence length="299" mass="34208">MSSPSHPRLVSTVSIVASISALETFLDTVNGSSSLYLDLEGTRLGRDGTLELITVLVYPQRKISIIDVHALGNTAFTTAARSTIFKTLKIILETPVIPKYLWDVRNDADALKALYNVSISGVIDIQLLENVTRPGNKLHVKSLENAIRQDAKLADGEIAAWKRTKTGIRNQMNRRDRKLFSERPLTGRILQYCVGDVQYLPDLRKTYMKRPAYTDVWVRKLEEESSKRVMEAWSPEYNRRKESMKLGPWGAYPKQYDANGRHLIHISEMEFDKWEGFRLYPWPDGGFEGWFELPGDEFP</sequence>
<dbReference type="PANTHER" id="PTHR43040">
    <property type="entry name" value="RIBONUCLEASE D"/>
    <property type="match status" value="1"/>
</dbReference>